<gene>
    <name evidence="1" type="ORF">EV671_102621</name>
</gene>
<proteinExistence type="predicted"/>
<reference evidence="1 2" key="1">
    <citation type="submission" date="2019-03" db="EMBL/GenBank/DDBJ databases">
        <title>Genomic Encyclopedia of Type Strains, Phase IV (KMG-IV): sequencing the most valuable type-strain genomes for metagenomic binning, comparative biology and taxonomic classification.</title>
        <authorList>
            <person name="Goeker M."/>
        </authorList>
    </citation>
    <scope>NUCLEOTIDE SEQUENCE [LARGE SCALE GENOMIC DNA]</scope>
    <source>
        <strain evidence="1 2">DSM 654</strain>
    </source>
</reference>
<protein>
    <submittedName>
        <fullName evidence="1">Uncharacterized protein</fullName>
    </submittedName>
</protein>
<comment type="caution">
    <text evidence="1">The sequence shown here is derived from an EMBL/GenBank/DDBJ whole genome shotgun (WGS) entry which is preliminary data.</text>
</comment>
<keyword evidence="2" id="KW-1185">Reference proteome</keyword>
<evidence type="ECO:0000313" key="1">
    <source>
        <dbReference type="EMBL" id="TCU91306.1"/>
    </source>
</evidence>
<name>A0A4R3UIB3_ROSSA</name>
<dbReference type="AlphaFoldDB" id="A0A4R3UIB3"/>
<evidence type="ECO:0000313" key="2">
    <source>
        <dbReference type="Proteomes" id="UP000295110"/>
    </source>
</evidence>
<dbReference type="Proteomes" id="UP000295110">
    <property type="component" value="Unassembled WGS sequence"/>
</dbReference>
<dbReference type="RefSeq" id="WP_132574477.1">
    <property type="nucleotide sequence ID" value="NZ_CBCSGL010000022.1"/>
</dbReference>
<dbReference type="EMBL" id="SMBU01000026">
    <property type="protein sequence ID" value="TCU91306.1"/>
    <property type="molecule type" value="Genomic_DNA"/>
</dbReference>
<organism evidence="1 2">
    <name type="scientific">Roseateles saccharophilus</name>
    <name type="common">Pseudomonas saccharophila</name>
    <dbReference type="NCBI Taxonomy" id="304"/>
    <lineage>
        <taxon>Bacteria</taxon>
        <taxon>Pseudomonadati</taxon>
        <taxon>Pseudomonadota</taxon>
        <taxon>Betaproteobacteria</taxon>
        <taxon>Burkholderiales</taxon>
        <taxon>Sphaerotilaceae</taxon>
        <taxon>Roseateles</taxon>
    </lineage>
</organism>
<sequence>MATQTVSNKAAKPSSLPPDLIEARDQACFHAAMEVGAIAAMLRAQEDADDAEFVRHGALMRVEALGNSLVSLLGFGRDIALEVTEGYEIVFGKPLEVPHG</sequence>
<accession>A0A4R3UIB3</accession>